<evidence type="ECO:0000313" key="1">
    <source>
        <dbReference type="EMBL" id="KXI29101.1"/>
    </source>
</evidence>
<dbReference type="AlphaFoldDB" id="A0A136A1K1"/>
<name>A0A136A1K1_9ALTE</name>
<proteinExistence type="predicted"/>
<comment type="caution">
    <text evidence="1">The sequence shown here is derived from an EMBL/GenBank/DDBJ whole genome shotgun (WGS) entry which is preliminary data.</text>
</comment>
<sequence length="118" mass="13909">MLSGKSRAEQVEIIKQLIRQNNYRQNQKIYEQCLDLGLSVNVHSLSRFSEKLELLDRAERAKQMREQQGPIDNKMSYAQVKQRETEITFELGELKIREHKLLEELSALSTMLDIKQFN</sequence>
<keyword evidence="2" id="KW-1185">Reference proteome</keyword>
<dbReference type="RefSeq" id="WP_068376142.1">
    <property type="nucleotide sequence ID" value="NZ_LSNE01000005.1"/>
</dbReference>
<accession>A0A136A1K1</accession>
<evidence type="ECO:0000313" key="2">
    <source>
        <dbReference type="Proteomes" id="UP000070299"/>
    </source>
</evidence>
<dbReference type="EMBL" id="LSNE01000005">
    <property type="protein sequence ID" value="KXI29101.1"/>
    <property type="molecule type" value="Genomic_DNA"/>
</dbReference>
<dbReference type="Proteomes" id="UP000070299">
    <property type="component" value="Unassembled WGS sequence"/>
</dbReference>
<protein>
    <submittedName>
        <fullName evidence="1">Uncharacterized protein</fullName>
    </submittedName>
</protein>
<reference evidence="2" key="1">
    <citation type="submission" date="2016-02" db="EMBL/GenBank/DDBJ databases">
        <authorList>
            <person name="Schultz-Johansen M."/>
            <person name="Glaring M.A."/>
            <person name="Bech P.K."/>
            <person name="Stougaard P."/>
        </authorList>
    </citation>
    <scope>NUCLEOTIDE SEQUENCE [LARGE SCALE GENOMIC DNA]</scope>
    <source>
        <strain evidence="2">S66</strain>
    </source>
</reference>
<gene>
    <name evidence="1" type="ORF">AX660_13140</name>
</gene>
<organism evidence="1 2">
    <name type="scientific">Paraglaciecola hydrolytica</name>
    <dbReference type="NCBI Taxonomy" id="1799789"/>
    <lineage>
        <taxon>Bacteria</taxon>
        <taxon>Pseudomonadati</taxon>
        <taxon>Pseudomonadota</taxon>
        <taxon>Gammaproteobacteria</taxon>
        <taxon>Alteromonadales</taxon>
        <taxon>Alteromonadaceae</taxon>
        <taxon>Paraglaciecola</taxon>
    </lineage>
</organism>